<dbReference type="Proteomes" id="UP000663854">
    <property type="component" value="Unassembled WGS sequence"/>
</dbReference>
<dbReference type="Proteomes" id="UP000663870">
    <property type="component" value="Unassembled WGS sequence"/>
</dbReference>
<evidence type="ECO:0000313" key="3">
    <source>
        <dbReference type="Proteomes" id="UP000663870"/>
    </source>
</evidence>
<organism evidence="2 3">
    <name type="scientific">Rotaria sordida</name>
    <dbReference type="NCBI Taxonomy" id="392033"/>
    <lineage>
        <taxon>Eukaryota</taxon>
        <taxon>Metazoa</taxon>
        <taxon>Spiralia</taxon>
        <taxon>Gnathifera</taxon>
        <taxon>Rotifera</taxon>
        <taxon>Eurotatoria</taxon>
        <taxon>Bdelloidea</taxon>
        <taxon>Philodinida</taxon>
        <taxon>Philodinidae</taxon>
        <taxon>Rotaria</taxon>
    </lineage>
</organism>
<dbReference type="EMBL" id="CAJNOH010009946">
    <property type="protein sequence ID" value="CAF1506034.1"/>
    <property type="molecule type" value="Genomic_DNA"/>
</dbReference>
<feature type="non-terminal residue" evidence="2">
    <location>
        <position position="1"/>
    </location>
</feature>
<protein>
    <submittedName>
        <fullName evidence="2">Uncharacterized protein</fullName>
    </submittedName>
</protein>
<accession>A0A816F2E3</accession>
<comment type="caution">
    <text evidence="2">The sequence shown here is derived from an EMBL/GenBank/DDBJ whole genome shotgun (WGS) entry which is preliminary data.</text>
</comment>
<sequence length="83" mass="9602">FIFDELNLGNDCPDRNDEMHCSARQCSLHTHPCYVTDQCVDIRKVFNGQQDFIDSTDNIRFLQVITSGNSYRDGMTFDSIGRY</sequence>
<reference evidence="2" key="1">
    <citation type="submission" date="2021-02" db="EMBL/GenBank/DDBJ databases">
        <authorList>
            <person name="Nowell W R."/>
        </authorList>
    </citation>
    <scope>NUCLEOTIDE SEQUENCE</scope>
</reference>
<proteinExistence type="predicted"/>
<gene>
    <name evidence="2" type="ORF">JXQ802_LOCUS55433</name>
    <name evidence="1" type="ORF">PYM288_LOCUS38904</name>
</gene>
<dbReference type="AlphaFoldDB" id="A0A816F2E3"/>
<evidence type="ECO:0000313" key="2">
    <source>
        <dbReference type="EMBL" id="CAF1656883.1"/>
    </source>
</evidence>
<dbReference type="EMBL" id="CAJNOL010011753">
    <property type="protein sequence ID" value="CAF1656883.1"/>
    <property type="molecule type" value="Genomic_DNA"/>
</dbReference>
<evidence type="ECO:0000313" key="1">
    <source>
        <dbReference type="EMBL" id="CAF1506034.1"/>
    </source>
</evidence>
<keyword evidence="3" id="KW-1185">Reference proteome</keyword>
<name>A0A816F2E3_9BILA</name>